<dbReference type="PANTHER" id="PTHR23518:SF2">
    <property type="entry name" value="MAJOR FACILITATOR SUPERFAMILY TRANSPORTER"/>
    <property type="match status" value="1"/>
</dbReference>
<dbReference type="GO" id="GO:0022857">
    <property type="term" value="F:transmembrane transporter activity"/>
    <property type="evidence" value="ECO:0007669"/>
    <property type="project" value="InterPro"/>
</dbReference>
<comment type="caution">
    <text evidence="5">The sequence shown here is derived from an EMBL/GenBank/DDBJ whole genome shotgun (WGS) entry which is preliminary data.</text>
</comment>
<feature type="transmembrane region" description="Helical" evidence="3">
    <location>
        <begin position="317"/>
        <end position="343"/>
    </location>
</feature>
<feature type="transmembrane region" description="Helical" evidence="3">
    <location>
        <begin position="707"/>
        <end position="726"/>
    </location>
</feature>
<dbReference type="Gene3D" id="1.20.1250.20">
    <property type="entry name" value="MFS general substrate transporter like domains"/>
    <property type="match status" value="1"/>
</dbReference>
<dbReference type="GO" id="GO:0016020">
    <property type="term" value="C:membrane"/>
    <property type="evidence" value="ECO:0007669"/>
    <property type="project" value="UniProtKB-SubCell"/>
</dbReference>
<keyword evidence="6" id="KW-1185">Reference proteome</keyword>
<name>A0A8J4B1C8_9CHLO</name>
<dbReference type="CDD" id="cd17370">
    <property type="entry name" value="MFS_MJ1317_like"/>
    <property type="match status" value="1"/>
</dbReference>
<dbReference type="AlphaFoldDB" id="A0A8J4B1C8"/>
<feature type="compositionally biased region" description="Basic residues" evidence="2">
    <location>
        <begin position="166"/>
        <end position="179"/>
    </location>
</feature>
<keyword evidence="3" id="KW-0472">Membrane</keyword>
<evidence type="ECO:0000256" key="1">
    <source>
        <dbReference type="ARBA" id="ARBA00004141"/>
    </source>
</evidence>
<proteinExistence type="predicted"/>
<feature type="transmembrane region" description="Helical" evidence="3">
    <location>
        <begin position="640"/>
        <end position="656"/>
    </location>
</feature>
<feature type="transmembrane region" description="Helical" evidence="3">
    <location>
        <begin position="585"/>
        <end position="606"/>
    </location>
</feature>
<keyword evidence="3" id="KW-1133">Transmembrane helix</keyword>
<evidence type="ECO:0000256" key="3">
    <source>
        <dbReference type="SAM" id="Phobius"/>
    </source>
</evidence>
<organism evidence="5 6">
    <name type="scientific">Volvox africanus</name>
    <dbReference type="NCBI Taxonomy" id="51714"/>
    <lineage>
        <taxon>Eukaryota</taxon>
        <taxon>Viridiplantae</taxon>
        <taxon>Chlorophyta</taxon>
        <taxon>core chlorophytes</taxon>
        <taxon>Chlorophyceae</taxon>
        <taxon>CS clade</taxon>
        <taxon>Chlamydomonadales</taxon>
        <taxon>Volvocaceae</taxon>
        <taxon>Volvox</taxon>
    </lineage>
</organism>
<feature type="domain" description="Major facilitator superfamily (MFS) profile" evidence="4">
    <location>
        <begin position="317"/>
        <end position="730"/>
    </location>
</feature>
<feature type="transmembrane region" description="Helical" evidence="3">
    <location>
        <begin position="612"/>
        <end position="633"/>
    </location>
</feature>
<feature type="compositionally biased region" description="Polar residues" evidence="2">
    <location>
        <begin position="195"/>
        <end position="205"/>
    </location>
</feature>
<dbReference type="Pfam" id="PF07690">
    <property type="entry name" value="MFS_1"/>
    <property type="match status" value="1"/>
</dbReference>
<feature type="region of interest" description="Disordered" evidence="2">
    <location>
        <begin position="159"/>
        <end position="205"/>
    </location>
</feature>
<evidence type="ECO:0000313" key="5">
    <source>
        <dbReference type="EMBL" id="GIL51782.1"/>
    </source>
</evidence>
<dbReference type="PANTHER" id="PTHR23518">
    <property type="entry name" value="C-METHYLTRANSFERASE"/>
    <property type="match status" value="1"/>
</dbReference>
<evidence type="ECO:0000259" key="4">
    <source>
        <dbReference type="PROSITE" id="PS50850"/>
    </source>
</evidence>
<gene>
    <name evidence="5" type="ORF">Vafri_7700</name>
</gene>
<dbReference type="Proteomes" id="UP000747399">
    <property type="component" value="Unassembled WGS sequence"/>
</dbReference>
<evidence type="ECO:0000313" key="6">
    <source>
        <dbReference type="Proteomes" id="UP000747399"/>
    </source>
</evidence>
<dbReference type="SUPFAM" id="SSF103473">
    <property type="entry name" value="MFS general substrate transporter"/>
    <property type="match status" value="1"/>
</dbReference>
<keyword evidence="3" id="KW-0812">Transmembrane</keyword>
<accession>A0A8J4B1C8</accession>
<feature type="region of interest" description="Disordered" evidence="2">
    <location>
        <begin position="236"/>
        <end position="269"/>
    </location>
</feature>
<feature type="transmembrane region" description="Helical" evidence="3">
    <location>
        <begin position="474"/>
        <end position="494"/>
    </location>
</feature>
<dbReference type="EMBL" id="BNCO01000011">
    <property type="protein sequence ID" value="GIL51782.1"/>
    <property type="molecule type" value="Genomic_DNA"/>
</dbReference>
<sequence length="766" mass="80666">MRMKGATLRQRTCTFRATPRSCWFTSARPGTRICVIVPSKDNPSGSSGKRVPQWTFSDLGTSRGVLKHREALEEVFSREFEEPHCCTGTTATGLDIGRAGAQEHQQHQLAHEVNVVEIRPPRRGSDELMRDGQEVQEQEEVAVEALRERIASSALASTSEVGMLHQRPHHQAHQRHHHHQQEQQQQLYEHQANQRQQSRSALNGTASTACHAPLRLGQQHQEPRSQHHLAPYDLHLDSSPLSAHLSHGQEQQQHHTNTDSQPQADQQPCVPSMLRSHVGSAANPTAPVNGTAVPGVVTAAAPGGDPLKSDSTIPGSIWILCFISAALTCASCVFNTALPIYMVSELKMSMRSMGMFEGLLEAFSYVVRMCSGVVSDRMTSRKAAITLGFAAGAAAKFGMAGAGSVGLLFAGKAVDRLANGIQAAPRDALIGDLSPPGVRSGCFGLAQSLRKWGSAVGALGAFFLMKASNNNYQLIFYSAAAVSLTACLAFVVFVPAHTRVAPQPHAPVAADSISSGSTTASIAPACSSFEPSGGLLSDVQDFVRSVASMGADFYRMLGVISLYALGHINESLLEARAMEVGFGKAEATLVVAAIAAVTFLTAYPLGLLDDRYGAGTTFAVGIGALIAGDLVLLLSGPHPLALFASCLFLGVHWAVIQGPLLSIVSGLAPPNLRGTAFGIFYTVMAFTAVAANTMYGSIWHTYGANAAFATSAVLMSAVLAALPYMLPASARRGVTGPSPSIGVAPLPPANPLASLAATGSPLPAAA</sequence>
<dbReference type="PROSITE" id="PS50850">
    <property type="entry name" value="MFS"/>
    <property type="match status" value="1"/>
</dbReference>
<dbReference type="InterPro" id="IPR011701">
    <property type="entry name" value="MFS"/>
</dbReference>
<comment type="subcellular location">
    <subcellularLocation>
        <location evidence="1">Membrane</location>
        <topology evidence="1">Multi-pass membrane protein</topology>
    </subcellularLocation>
</comment>
<dbReference type="InterPro" id="IPR036259">
    <property type="entry name" value="MFS_trans_sf"/>
</dbReference>
<feature type="transmembrane region" description="Helical" evidence="3">
    <location>
        <begin position="676"/>
        <end position="695"/>
    </location>
</feature>
<dbReference type="InterPro" id="IPR020846">
    <property type="entry name" value="MFS_dom"/>
</dbReference>
<reference evidence="5" key="1">
    <citation type="journal article" date="2021" name="Proc. Natl. Acad. Sci. U.S.A.">
        <title>Three genomes in the algal genus Volvox reveal the fate of a haploid sex-determining region after a transition to homothallism.</title>
        <authorList>
            <person name="Yamamoto K."/>
            <person name="Hamaji T."/>
            <person name="Kawai-Toyooka H."/>
            <person name="Matsuzaki R."/>
            <person name="Takahashi F."/>
            <person name="Nishimura Y."/>
            <person name="Kawachi M."/>
            <person name="Noguchi H."/>
            <person name="Minakuchi Y."/>
            <person name="Umen J.G."/>
            <person name="Toyoda A."/>
            <person name="Nozaki H."/>
        </authorList>
    </citation>
    <scope>NUCLEOTIDE SEQUENCE</scope>
    <source>
        <strain evidence="5">NIES-3780</strain>
    </source>
</reference>
<feature type="compositionally biased region" description="Low complexity" evidence="2">
    <location>
        <begin position="182"/>
        <end position="194"/>
    </location>
</feature>
<evidence type="ECO:0000256" key="2">
    <source>
        <dbReference type="SAM" id="MobiDB-lite"/>
    </source>
</evidence>
<protein>
    <recommendedName>
        <fullName evidence="4">Major facilitator superfamily (MFS) profile domain-containing protein</fullName>
    </recommendedName>
</protein>